<organism evidence="2 3">
    <name type="scientific">Schizothecium vesticola</name>
    <dbReference type="NCBI Taxonomy" id="314040"/>
    <lineage>
        <taxon>Eukaryota</taxon>
        <taxon>Fungi</taxon>
        <taxon>Dikarya</taxon>
        <taxon>Ascomycota</taxon>
        <taxon>Pezizomycotina</taxon>
        <taxon>Sordariomycetes</taxon>
        <taxon>Sordariomycetidae</taxon>
        <taxon>Sordariales</taxon>
        <taxon>Schizotheciaceae</taxon>
        <taxon>Schizothecium</taxon>
    </lineage>
</organism>
<dbReference type="SUPFAM" id="SSF56399">
    <property type="entry name" value="ADP-ribosylation"/>
    <property type="match status" value="1"/>
</dbReference>
<evidence type="ECO:0000256" key="1">
    <source>
        <dbReference type="SAM" id="MobiDB-lite"/>
    </source>
</evidence>
<dbReference type="PANTHER" id="PTHR34129">
    <property type="entry name" value="BLR1139 PROTEIN"/>
    <property type="match status" value="1"/>
</dbReference>
<protein>
    <recommendedName>
        <fullName evidence="4">DUF952 domain-containing protein</fullName>
    </recommendedName>
</protein>
<name>A0AA40KAZ0_9PEZI</name>
<dbReference type="Proteomes" id="UP001172155">
    <property type="component" value="Unassembled WGS sequence"/>
</dbReference>
<keyword evidence="3" id="KW-1185">Reference proteome</keyword>
<dbReference type="EMBL" id="JAUKUD010000002">
    <property type="protein sequence ID" value="KAK0752533.1"/>
    <property type="molecule type" value="Genomic_DNA"/>
</dbReference>
<reference evidence="2" key="1">
    <citation type="submission" date="2023-06" db="EMBL/GenBank/DDBJ databases">
        <title>Genome-scale phylogeny and comparative genomics of the fungal order Sordariales.</title>
        <authorList>
            <consortium name="Lawrence Berkeley National Laboratory"/>
            <person name="Hensen N."/>
            <person name="Bonometti L."/>
            <person name="Westerberg I."/>
            <person name="Brannstrom I.O."/>
            <person name="Guillou S."/>
            <person name="Cros-Aarteil S."/>
            <person name="Calhoun S."/>
            <person name="Haridas S."/>
            <person name="Kuo A."/>
            <person name="Mondo S."/>
            <person name="Pangilinan J."/>
            <person name="Riley R."/>
            <person name="LaButti K."/>
            <person name="Andreopoulos B."/>
            <person name="Lipzen A."/>
            <person name="Chen C."/>
            <person name="Yanf M."/>
            <person name="Daum C."/>
            <person name="Ng V."/>
            <person name="Clum A."/>
            <person name="Steindorff A."/>
            <person name="Ohm R."/>
            <person name="Martin F."/>
            <person name="Silar P."/>
            <person name="Natvig D."/>
            <person name="Lalanne C."/>
            <person name="Gautier V."/>
            <person name="Ament-velasquez S.L."/>
            <person name="Kruys A."/>
            <person name="Hutchinson M.I."/>
            <person name="Powell A.J."/>
            <person name="Barry K."/>
            <person name="Miller A.N."/>
            <person name="Grigoriev I.V."/>
            <person name="Debuchy R."/>
            <person name="Gladieux P."/>
            <person name="Thoren M.H."/>
            <person name="Johannesson H."/>
        </authorList>
    </citation>
    <scope>NUCLEOTIDE SEQUENCE</scope>
    <source>
        <strain evidence="2">SMH3187-1</strain>
    </source>
</reference>
<evidence type="ECO:0000313" key="2">
    <source>
        <dbReference type="EMBL" id="KAK0752533.1"/>
    </source>
</evidence>
<feature type="region of interest" description="Disordered" evidence="1">
    <location>
        <begin position="1"/>
        <end position="29"/>
    </location>
</feature>
<gene>
    <name evidence="2" type="ORF">B0T18DRAFT_320257</name>
</gene>
<evidence type="ECO:0008006" key="4">
    <source>
        <dbReference type="Google" id="ProtNLM"/>
    </source>
</evidence>
<dbReference type="InterPro" id="IPR009297">
    <property type="entry name" value="DUF952"/>
</dbReference>
<dbReference type="Gene3D" id="3.20.170.20">
    <property type="entry name" value="Protein of unknown function DUF952"/>
    <property type="match status" value="1"/>
</dbReference>
<dbReference type="AlphaFoldDB" id="A0AA40KAZ0"/>
<comment type="caution">
    <text evidence="2">The sequence shown here is derived from an EMBL/GenBank/DDBJ whole genome shotgun (WGS) entry which is preliminary data.</text>
</comment>
<sequence length="133" mass="14596">MSSASDPPSPLPEFVYKITTDPPPSPLPEQYPLSDLDAQDGFIHLSTAWQIPTTASLYFTALSTLYVLKLRLSNLSSPPGVIKWDDAPGITNKGCPHLYERNFGAADVVDVRKFEREEGETWEGVFGGGAWLV</sequence>
<dbReference type="Pfam" id="PF06108">
    <property type="entry name" value="DUF952"/>
    <property type="match status" value="1"/>
</dbReference>
<evidence type="ECO:0000313" key="3">
    <source>
        <dbReference type="Proteomes" id="UP001172155"/>
    </source>
</evidence>
<dbReference type="PANTHER" id="PTHR34129:SF1">
    <property type="entry name" value="DUF952 DOMAIN-CONTAINING PROTEIN"/>
    <property type="match status" value="1"/>
</dbReference>
<accession>A0AA40KAZ0</accession>
<proteinExistence type="predicted"/>